<name>A0A2I7RNI4_9CAUD</name>
<proteinExistence type="predicted"/>
<keyword evidence="2" id="KW-1185">Reference proteome</keyword>
<dbReference type="Proteomes" id="UP000266567">
    <property type="component" value="Segment"/>
</dbReference>
<sequence>MLAAWKWIKLLAVGTLCITVWVLWLKLDASQLKQVALAEKLNRAKADNVANLAVINALQSDADKTNQLFVRRKQEQIEAEGKLNAEMDKLKKEMESIDCHIPADVTERLREPY</sequence>
<evidence type="ECO:0000313" key="2">
    <source>
        <dbReference type="Proteomes" id="UP000266567"/>
    </source>
</evidence>
<dbReference type="EMBL" id="MG592573">
    <property type="protein sequence ID" value="AUR95210.1"/>
    <property type="molecule type" value="Genomic_DNA"/>
</dbReference>
<accession>A0A2I7RNI4</accession>
<evidence type="ECO:0000313" key="1">
    <source>
        <dbReference type="EMBL" id="AUR95210.1"/>
    </source>
</evidence>
<protein>
    <submittedName>
        <fullName evidence="1">TMhelix containing protein</fullName>
    </submittedName>
</protein>
<gene>
    <name evidence="1" type="ORF">NVP1202O_32</name>
</gene>
<reference evidence="1 2" key="1">
    <citation type="submission" date="2017-11" db="EMBL/GenBank/DDBJ databases">
        <title>A major lineage of nontailed dsDNA viruses as unrecognized killers of marine bacteria.</title>
        <authorList>
            <person name="Kauffman K.M."/>
            <person name="Hussain F.A."/>
            <person name="Yang J."/>
            <person name="Arevalo P."/>
            <person name="Brown J.M."/>
            <person name="Chang W.K."/>
            <person name="VanInsberghe D."/>
            <person name="Elsherbini J."/>
            <person name="Cutler M.B."/>
            <person name="Kelly L."/>
            <person name="Polz M.F."/>
        </authorList>
    </citation>
    <scope>NUCLEOTIDE SEQUENCE [LARGE SCALE GENOMIC DNA]</scope>
</reference>
<organism evidence="1 2">
    <name type="scientific">Vibrio phage 1.202.O._10N.222.45.E8</name>
    <dbReference type="NCBI Taxonomy" id="1881262"/>
    <lineage>
        <taxon>Viruses</taxon>
        <taxon>Duplodnaviria</taxon>
        <taxon>Heunggongvirae</taxon>
        <taxon>Uroviricota</taxon>
        <taxon>Caudoviricetes</taxon>
        <taxon>Peduoviridae</taxon>
        <taxon>Canoevirus</taxon>
        <taxon>Canoevirus canoe</taxon>
    </lineage>
</organism>